<dbReference type="RefSeq" id="WP_274153178.1">
    <property type="nucleotide sequence ID" value="NZ_CP117812.1"/>
</dbReference>
<proteinExistence type="inferred from homology"/>
<comment type="similarity">
    <text evidence="2">Belongs to the outer membrane factor (OMF) (TC 1.B.17) family.</text>
</comment>
<evidence type="ECO:0000256" key="6">
    <source>
        <dbReference type="ARBA" id="ARBA00023136"/>
    </source>
</evidence>
<gene>
    <name evidence="8" type="ORF">PQO03_21060</name>
</gene>
<dbReference type="Proteomes" id="UP001214250">
    <property type="component" value="Chromosome 2"/>
</dbReference>
<reference evidence="8 9" key="1">
    <citation type="submission" date="2023-02" db="EMBL/GenBank/DDBJ databases">
        <title>Genome sequence of Lentisphaera profundi SAORIC-696.</title>
        <authorList>
            <person name="Kim e."/>
            <person name="Cho J.-C."/>
            <person name="Choi A."/>
            <person name="Kang I."/>
        </authorList>
    </citation>
    <scope>NUCLEOTIDE SEQUENCE [LARGE SCALE GENOMIC DNA]</scope>
    <source>
        <strain evidence="8 9">SAORIC-696</strain>
    </source>
</reference>
<keyword evidence="3" id="KW-0813">Transport</keyword>
<sequence>MKKYFVLISLTLLTQVCAEQLSLDKVSNLDLKLSDVRSLVIKNLSEIRNSEIRIQQTEATKDLRVSRFKTQGDISAGYENLFDSSDAYSFGFDEDEDERMNTSLKISQYLYGFGRKKWALEEGLAEVNLSRVQNAMIIRDLSFKARLNYWNYIFEQAGLEIANERLQLSQEEEQDTESLFEAGTLSRVDVLQTKVTKMQSLNTSRSQKSRLHESMIELASSIGLVNDTIKSSDALDPPQHMEKLLVQVKTLLDKSLEIALLEADSNVSQTKIEQVKSEYAPELYGLASAGVTGPHTDDLEDGWLVGVTLNWKILDGNQRNSRRLYQAKNILANQFSVKAEIRERTRIYLQLETQWDSLAEQIFNEKQALAFAEENYTIAREQYQAGLLTLLQVSDVNLQLVESRYRLLSIIYQMQVLRENLLYLKQ</sequence>
<comment type="subcellular location">
    <subcellularLocation>
        <location evidence="1">Cell outer membrane</location>
    </subcellularLocation>
</comment>
<dbReference type="Gene3D" id="1.20.1600.10">
    <property type="entry name" value="Outer membrane efflux proteins (OEP)"/>
    <property type="match status" value="1"/>
</dbReference>
<dbReference type="Pfam" id="PF02321">
    <property type="entry name" value="OEP"/>
    <property type="match status" value="2"/>
</dbReference>
<organism evidence="8 9">
    <name type="scientific">Lentisphaera profundi</name>
    <dbReference type="NCBI Taxonomy" id="1658616"/>
    <lineage>
        <taxon>Bacteria</taxon>
        <taxon>Pseudomonadati</taxon>
        <taxon>Lentisphaerota</taxon>
        <taxon>Lentisphaeria</taxon>
        <taxon>Lentisphaerales</taxon>
        <taxon>Lentisphaeraceae</taxon>
        <taxon>Lentisphaera</taxon>
    </lineage>
</organism>
<evidence type="ECO:0000256" key="2">
    <source>
        <dbReference type="ARBA" id="ARBA00007613"/>
    </source>
</evidence>
<name>A0ABY7VZZ9_9BACT</name>
<keyword evidence="7" id="KW-0998">Cell outer membrane</keyword>
<evidence type="ECO:0000313" key="8">
    <source>
        <dbReference type="EMBL" id="WDE98304.1"/>
    </source>
</evidence>
<keyword evidence="5" id="KW-0812">Transmembrane</keyword>
<dbReference type="InterPro" id="IPR051906">
    <property type="entry name" value="TolC-like"/>
</dbReference>
<keyword evidence="4" id="KW-1134">Transmembrane beta strand</keyword>
<evidence type="ECO:0000256" key="4">
    <source>
        <dbReference type="ARBA" id="ARBA00022452"/>
    </source>
</evidence>
<accession>A0ABY7VZZ9</accession>
<dbReference type="EMBL" id="CP117812">
    <property type="protein sequence ID" value="WDE98304.1"/>
    <property type="molecule type" value="Genomic_DNA"/>
</dbReference>
<keyword evidence="6" id="KW-0472">Membrane</keyword>
<protein>
    <submittedName>
        <fullName evidence="8">TolC family protein</fullName>
    </submittedName>
</protein>
<dbReference type="InterPro" id="IPR003423">
    <property type="entry name" value="OMP_efflux"/>
</dbReference>
<evidence type="ECO:0000256" key="1">
    <source>
        <dbReference type="ARBA" id="ARBA00004442"/>
    </source>
</evidence>
<dbReference type="PANTHER" id="PTHR30026">
    <property type="entry name" value="OUTER MEMBRANE PROTEIN TOLC"/>
    <property type="match status" value="1"/>
</dbReference>
<dbReference type="PANTHER" id="PTHR30026:SF20">
    <property type="entry name" value="OUTER MEMBRANE PROTEIN TOLC"/>
    <property type="match status" value="1"/>
</dbReference>
<evidence type="ECO:0000256" key="3">
    <source>
        <dbReference type="ARBA" id="ARBA00022448"/>
    </source>
</evidence>
<evidence type="ECO:0000256" key="7">
    <source>
        <dbReference type="ARBA" id="ARBA00023237"/>
    </source>
</evidence>
<dbReference type="SUPFAM" id="SSF56954">
    <property type="entry name" value="Outer membrane efflux proteins (OEP)"/>
    <property type="match status" value="1"/>
</dbReference>
<evidence type="ECO:0000313" key="9">
    <source>
        <dbReference type="Proteomes" id="UP001214250"/>
    </source>
</evidence>
<evidence type="ECO:0000256" key="5">
    <source>
        <dbReference type="ARBA" id="ARBA00022692"/>
    </source>
</evidence>
<keyword evidence="9" id="KW-1185">Reference proteome</keyword>